<evidence type="ECO:0000256" key="1">
    <source>
        <dbReference type="ARBA" id="ARBA00004642"/>
    </source>
</evidence>
<dbReference type="Gene3D" id="3.30.70.330">
    <property type="match status" value="1"/>
</dbReference>
<evidence type="ECO:0000256" key="6">
    <source>
        <dbReference type="ARBA" id="ARBA00023242"/>
    </source>
</evidence>
<dbReference type="FunFam" id="3.30.70.330:FF:000261">
    <property type="entry name" value="RNA-binding motif protein 7"/>
    <property type="match status" value="1"/>
</dbReference>
<dbReference type="PROSITE" id="PS50102">
    <property type="entry name" value="RRM"/>
    <property type="match status" value="1"/>
</dbReference>
<dbReference type="InterPro" id="IPR034500">
    <property type="entry name" value="RBM7_RRM"/>
</dbReference>
<dbReference type="SMART" id="SM00360">
    <property type="entry name" value="RRM"/>
    <property type="match status" value="1"/>
</dbReference>
<dbReference type="GO" id="GO:0000381">
    <property type="term" value="P:regulation of alternative mRNA splicing, via spliceosome"/>
    <property type="evidence" value="ECO:0007669"/>
    <property type="project" value="TreeGrafter"/>
</dbReference>
<keyword evidence="3" id="KW-0597">Phosphoprotein</keyword>
<dbReference type="InterPro" id="IPR052285">
    <property type="entry name" value="NEXT_complex_subunit"/>
</dbReference>
<evidence type="ECO:0000313" key="15">
    <source>
        <dbReference type="Proteomes" id="UP001177744"/>
    </source>
</evidence>
<dbReference type="GO" id="GO:0005654">
    <property type="term" value="C:nucleoplasm"/>
    <property type="evidence" value="ECO:0007669"/>
    <property type="project" value="UniProtKB-SubCell"/>
</dbReference>
<dbReference type="Pfam" id="PF00076">
    <property type="entry name" value="RRM_1"/>
    <property type="match status" value="1"/>
</dbReference>
<feature type="region of interest" description="Disordered" evidence="12">
    <location>
        <begin position="226"/>
        <end position="283"/>
    </location>
</feature>
<dbReference type="SUPFAM" id="SSF54928">
    <property type="entry name" value="RNA-binding domain, RBD"/>
    <property type="match status" value="1"/>
</dbReference>
<reference evidence="14" key="1">
    <citation type="submission" date="2023-06" db="EMBL/GenBank/DDBJ databases">
        <title>Reference genome for the Northern bat (Eptesicus nilssonii), a most northern bat species.</title>
        <authorList>
            <person name="Laine V.N."/>
            <person name="Pulliainen A.T."/>
            <person name="Lilley T.M."/>
        </authorList>
    </citation>
    <scope>NUCLEOTIDE SEQUENCE</scope>
    <source>
        <strain evidence="14">BLF_Eptnil</strain>
        <tissue evidence="14">Kidney</tissue>
    </source>
</reference>
<sequence>MLGAAAFNERSPRELAHSVSARRRQAGASVTDVYVGDAWERQDVGFRECAVGASAATPRPLSGGGDAEMGAAAAEADRTLFVGNLETKVTEELLFELFHQAGPVIKVKIPKDKDGKPKQFAFVNFKHEVSVPYAMNLLNGIKLFGRPIKIQFRSGSSHASQDVSLSYSQHHVGNSSPTSTSPNRHERTVDNMTPSPQIIQRAFSSPENFQKQAVMNNVLRQMPYGGKFGSPHLDQSGFSPSVQSHNHSYNQSSSSQWRQDTPSSLRKTRQSSHPYLVDRHYSREQHYRGHRDDYFYEDRNRDGWSHDHDNRRDSSRAGNRAVQGEPAHWMLGLVVFAPAPPRGFATFSDYRACASAS</sequence>
<comment type="subunit">
    <text evidence="8">Component of the nuclear exosome targeting (NEXT) complex composed of MTREX, ZCCHC8, and RBM7 that directs a subset of non-coding short-lived RNAs for exosomal degradation. Interacts with ZCCHC8 and SF3B2/SAP145. Binds to MTREX through ZCCHC8. Interacts with YWHAE and YWHAZ; these interactions are stress-dependent and RBM7 phosphorylation dependent; release RNA from the NEXT complex and may affect RNA targeting to the nuclear RNA exosomome for degradation. Interacts with MEPCE and LARP7, the core subunits of 7SK snRNP; upon genotoxic stress this interaction is enhanced, triggering the release of inactive P-TEFb complex from the core and P-TEFb complex activation.</text>
</comment>
<dbReference type="InterPro" id="IPR035979">
    <property type="entry name" value="RBD_domain_sf"/>
</dbReference>
<evidence type="ECO:0000256" key="11">
    <source>
        <dbReference type="PROSITE-ProRule" id="PRU00176"/>
    </source>
</evidence>
<dbReference type="EMBL" id="JAULJE010000013">
    <property type="protein sequence ID" value="KAK1336367.1"/>
    <property type="molecule type" value="Genomic_DNA"/>
</dbReference>
<evidence type="ECO:0000256" key="10">
    <source>
        <dbReference type="ARBA" id="ARBA00080345"/>
    </source>
</evidence>
<evidence type="ECO:0000256" key="3">
    <source>
        <dbReference type="ARBA" id="ARBA00022553"/>
    </source>
</evidence>
<evidence type="ECO:0000256" key="4">
    <source>
        <dbReference type="ARBA" id="ARBA00022884"/>
    </source>
</evidence>
<organism evidence="14 15">
    <name type="scientific">Cnephaeus nilssonii</name>
    <name type="common">Northern bat</name>
    <name type="synonym">Eptesicus nilssonii</name>
    <dbReference type="NCBI Taxonomy" id="3371016"/>
    <lineage>
        <taxon>Eukaryota</taxon>
        <taxon>Metazoa</taxon>
        <taxon>Chordata</taxon>
        <taxon>Craniata</taxon>
        <taxon>Vertebrata</taxon>
        <taxon>Euteleostomi</taxon>
        <taxon>Mammalia</taxon>
        <taxon>Eutheria</taxon>
        <taxon>Laurasiatheria</taxon>
        <taxon>Chiroptera</taxon>
        <taxon>Yangochiroptera</taxon>
        <taxon>Vespertilionidae</taxon>
        <taxon>Cnephaeus</taxon>
    </lineage>
</organism>
<dbReference type="CDD" id="cd12592">
    <property type="entry name" value="RRM_RBM7"/>
    <property type="match status" value="1"/>
</dbReference>
<keyword evidence="4 11" id="KW-0694">RNA-binding</keyword>
<keyword evidence="5" id="KW-0007">Acetylation</keyword>
<evidence type="ECO:0000256" key="8">
    <source>
        <dbReference type="ARBA" id="ARBA00064012"/>
    </source>
</evidence>
<dbReference type="GO" id="GO:0003727">
    <property type="term" value="F:single-stranded RNA binding"/>
    <property type="evidence" value="ECO:0007669"/>
    <property type="project" value="TreeGrafter"/>
</dbReference>
<evidence type="ECO:0000313" key="14">
    <source>
        <dbReference type="EMBL" id="KAK1336367.1"/>
    </source>
</evidence>
<accession>A0AA40HSB2</accession>
<proteinExistence type="predicted"/>
<feature type="domain" description="RRM" evidence="13">
    <location>
        <begin position="78"/>
        <end position="155"/>
    </location>
</feature>
<dbReference type="GO" id="GO:0051321">
    <property type="term" value="P:meiotic cell cycle"/>
    <property type="evidence" value="ECO:0007669"/>
    <property type="project" value="UniProtKB-KW"/>
</dbReference>
<comment type="subcellular location">
    <subcellularLocation>
        <location evidence="1">Nucleus</location>
        <location evidence="1">Nucleoplasm</location>
    </subcellularLocation>
</comment>
<comment type="caution">
    <text evidence="14">The sequence shown here is derived from an EMBL/GenBank/DDBJ whole genome shotgun (WGS) entry which is preliminary data.</text>
</comment>
<protein>
    <recommendedName>
        <fullName evidence="9">RNA-binding protein 7</fullName>
    </recommendedName>
    <alternativeName>
        <fullName evidence="10">RNA-binding motif protein 7</fullName>
    </alternativeName>
</protein>
<dbReference type="PANTHER" id="PTHR13798">
    <property type="entry name" value="RNA BINDING MOTIF RBM PROTEIN -RELATED"/>
    <property type="match status" value="1"/>
</dbReference>
<evidence type="ECO:0000259" key="13">
    <source>
        <dbReference type="PROSITE" id="PS50102"/>
    </source>
</evidence>
<evidence type="ECO:0000256" key="5">
    <source>
        <dbReference type="ARBA" id="ARBA00022990"/>
    </source>
</evidence>
<keyword evidence="2" id="KW-0488">Methylation</keyword>
<feature type="region of interest" description="Disordered" evidence="12">
    <location>
        <begin position="161"/>
        <end position="192"/>
    </location>
</feature>
<evidence type="ECO:0000256" key="9">
    <source>
        <dbReference type="ARBA" id="ARBA00067651"/>
    </source>
</evidence>
<evidence type="ECO:0000256" key="12">
    <source>
        <dbReference type="SAM" id="MobiDB-lite"/>
    </source>
</evidence>
<evidence type="ECO:0000256" key="2">
    <source>
        <dbReference type="ARBA" id="ARBA00022481"/>
    </source>
</evidence>
<keyword evidence="15" id="KW-1185">Reference proteome</keyword>
<keyword evidence="7" id="KW-0469">Meiosis</keyword>
<dbReference type="InterPro" id="IPR000504">
    <property type="entry name" value="RRM_dom"/>
</dbReference>
<name>A0AA40HSB2_CNENI</name>
<keyword evidence="6" id="KW-0539">Nucleus</keyword>
<dbReference type="AlphaFoldDB" id="A0AA40HSB2"/>
<feature type="compositionally biased region" description="Basic and acidic residues" evidence="12">
    <location>
        <begin position="299"/>
        <end position="315"/>
    </location>
</feature>
<feature type="region of interest" description="Disordered" evidence="12">
    <location>
        <begin position="299"/>
        <end position="321"/>
    </location>
</feature>
<dbReference type="PANTHER" id="PTHR13798:SF4">
    <property type="entry name" value="RNA-BINDING PROTEIN 7"/>
    <property type="match status" value="1"/>
</dbReference>
<feature type="compositionally biased region" description="Low complexity" evidence="12">
    <location>
        <begin position="241"/>
        <end position="256"/>
    </location>
</feature>
<evidence type="ECO:0000256" key="7">
    <source>
        <dbReference type="ARBA" id="ARBA00023254"/>
    </source>
</evidence>
<dbReference type="InterPro" id="IPR012677">
    <property type="entry name" value="Nucleotide-bd_a/b_plait_sf"/>
</dbReference>
<feature type="compositionally biased region" description="Polar residues" evidence="12">
    <location>
        <begin position="161"/>
        <end position="182"/>
    </location>
</feature>
<dbReference type="Proteomes" id="UP001177744">
    <property type="component" value="Unassembled WGS sequence"/>
</dbReference>
<gene>
    <name evidence="14" type="ORF">QTO34_004173</name>
</gene>